<dbReference type="Pfam" id="PF13191">
    <property type="entry name" value="AAA_16"/>
    <property type="match status" value="1"/>
</dbReference>
<dbReference type="GO" id="GO:0003677">
    <property type="term" value="F:DNA binding"/>
    <property type="evidence" value="ECO:0007669"/>
    <property type="project" value="InterPro"/>
</dbReference>
<dbReference type="CDD" id="cd06170">
    <property type="entry name" value="LuxR_C_like"/>
    <property type="match status" value="1"/>
</dbReference>
<dbReference type="SUPFAM" id="SSF46894">
    <property type="entry name" value="C-terminal effector domain of the bipartite response regulators"/>
    <property type="match status" value="1"/>
</dbReference>
<protein>
    <recommendedName>
        <fullName evidence="3">HTH luxR-type domain-containing protein</fullName>
    </recommendedName>
</protein>
<dbReference type="GO" id="GO:0006355">
    <property type="term" value="P:regulation of DNA-templated transcription"/>
    <property type="evidence" value="ECO:0007669"/>
    <property type="project" value="InterPro"/>
</dbReference>
<dbReference type="InterPro" id="IPR027417">
    <property type="entry name" value="P-loop_NTPase"/>
</dbReference>
<dbReference type="GO" id="GO:0005524">
    <property type="term" value="F:ATP binding"/>
    <property type="evidence" value="ECO:0007669"/>
    <property type="project" value="UniProtKB-KW"/>
</dbReference>
<dbReference type="PANTHER" id="PTHR16305:SF35">
    <property type="entry name" value="TRANSCRIPTIONAL ACTIVATOR DOMAIN"/>
    <property type="match status" value="1"/>
</dbReference>
<dbReference type="RefSeq" id="WP_070197009.1">
    <property type="nucleotide sequence ID" value="NZ_LJGU01000127.1"/>
</dbReference>
<reference evidence="4 5" key="1">
    <citation type="journal article" date="2016" name="Front. Microbiol.">
        <title>Comparative Genomics Analysis of Streptomyces Species Reveals Their Adaptation to the Marine Environment and Their Diversity at the Genomic Level.</title>
        <authorList>
            <person name="Tian X."/>
            <person name="Zhang Z."/>
            <person name="Yang T."/>
            <person name="Chen M."/>
            <person name="Li J."/>
            <person name="Chen F."/>
            <person name="Yang J."/>
            <person name="Li W."/>
            <person name="Zhang B."/>
            <person name="Zhang Z."/>
            <person name="Wu J."/>
            <person name="Zhang C."/>
            <person name="Long L."/>
            <person name="Xiao J."/>
        </authorList>
    </citation>
    <scope>NUCLEOTIDE SEQUENCE [LARGE SCALE GENOMIC DNA]</scope>
    <source>
        <strain evidence="4 5">SCSIO 02100</strain>
    </source>
</reference>
<dbReference type="PRINTS" id="PR00038">
    <property type="entry name" value="HTHLUXR"/>
</dbReference>
<dbReference type="PROSITE" id="PS50043">
    <property type="entry name" value="HTH_LUXR_2"/>
    <property type="match status" value="1"/>
</dbReference>
<dbReference type="GO" id="GO:0004016">
    <property type="term" value="F:adenylate cyclase activity"/>
    <property type="evidence" value="ECO:0007669"/>
    <property type="project" value="TreeGrafter"/>
</dbReference>
<dbReference type="InterPro" id="IPR016032">
    <property type="entry name" value="Sig_transdc_resp-reg_C-effctor"/>
</dbReference>
<evidence type="ECO:0000259" key="3">
    <source>
        <dbReference type="PROSITE" id="PS50043"/>
    </source>
</evidence>
<dbReference type="Pfam" id="PF00196">
    <property type="entry name" value="GerE"/>
    <property type="match status" value="1"/>
</dbReference>
<keyword evidence="2" id="KW-0067">ATP-binding</keyword>
<keyword evidence="1" id="KW-0547">Nucleotide-binding</keyword>
<dbReference type="Gene3D" id="1.10.10.10">
    <property type="entry name" value="Winged helix-like DNA-binding domain superfamily/Winged helix DNA-binding domain"/>
    <property type="match status" value="1"/>
</dbReference>
<dbReference type="EMBL" id="LJGU01000127">
    <property type="protein sequence ID" value="OEV02638.1"/>
    <property type="molecule type" value="Genomic_DNA"/>
</dbReference>
<dbReference type="Proteomes" id="UP000176101">
    <property type="component" value="Unassembled WGS sequence"/>
</dbReference>
<dbReference type="GO" id="GO:0005737">
    <property type="term" value="C:cytoplasm"/>
    <property type="evidence" value="ECO:0007669"/>
    <property type="project" value="TreeGrafter"/>
</dbReference>
<dbReference type="OrthoDB" id="3178131at2"/>
<dbReference type="InterPro" id="IPR041664">
    <property type="entry name" value="AAA_16"/>
</dbReference>
<sequence>MKRNHRLLEREKEIDLLRSALGRASSGDGGVLILEGGRGLGKSSVLRYARDEAESREFRVLHARGSRFEQNFSWVVVRQLFECSLVSVAAGKDDGGAALSGPATLIGTLFDYDQDSPQGQLEGSGENSLYSSVHGLYWLCRNLASDRPLMLVIDDVQWADPFSVHFVSYLANRLEGEPVLVVLASTPVPSQPCVTQDLITAVSAAPSATVTRLSPLSAMAVREIMTERLDRAPHEAVVDACMTLTEGDPLHLTELVEEMAARGVEPVESAVPCLPLLTPTRLAWDIRRQFSGLSEGALALANAVAVLENHADPRHCALVADIPEDEINDEIERLRDAHILKPGVPCSFVSSVTRHVVYADMVPRERAAAHQRAALALRAAGADDATVAEHLCRTDSGAPSWAAEVLCSAARAAVRGGTPTDAARYLRCVPKAEPPEPLRVSALAELGLVELQAREPEAVDHLTEASHRFRGAAISHAVRTDLAVALAASGRQCEAADVVQAYLGTGSRGGKGGDDETQPVPGHSRAAARVLLRMTPGREHRCSMTVREVSGEALRAHSAIEAWNRGRPAVRVARLASSAVASGARLPPRDTELPPVSVGAWTLAQCDDLPAAERVLTDVMTAASYSGHLLAAATAKSLHARVLLDTGRLAEAEEAAGAVLRHHGDRSLAVAAAPLAAAVAVHCLIDTGRQEEADELLAVTGFARQLSDAAQFVPLRLARGRLRIRMERFDEGLRELLDCRELALAENWLYPSATCEYFAEAARGLAATRGVRVARTLAVEEVARCRDFGAARPIAAALRTLAALLNGTAAIAKLEEAEQLLTDVPDTLERARTLVELGAALRRAGSRTEARQRLTTGLELAHGIGAADIEDTARSELRLAGTRLAKVGDGPRVPLTPAEERVARKAATGLSNKEISQTLFVTVKTVEWHLGQVYAKLGIARRSELPRALVGPCGVRAQPTS</sequence>
<dbReference type="PANTHER" id="PTHR16305">
    <property type="entry name" value="TESTICULAR SOLUBLE ADENYLYL CYCLASE"/>
    <property type="match status" value="1"/>
</dbReference>
<dbReference type="SUPFAM" id="SSF52540">
    <property type="entry name" value="P-loop containing nucleoside triphosphate hydrolases"/>
    <property type="match status" value="1"/>
</dbReference>
<evidence type="ECO:0000313" key="5">
    <source>
        <dbReference type="Proteomes" id="UP000176101"/>
    </source>
</evidence>
<feature type="domain" description="HTH luxR-type" evidence="3">
    <location>
        <begin position="888"/>
        <end position="953"/>
    </location>
</feature>
<comment type="caution">
    <text evidence="4">The sequence shown here is derived from an EMBL/GenBank/DDBJ whole genome shotgun (WGS) entry which is preliminary data.</text>
</comment>
<organism evidence="4 5">
    <name type="scientific">Streptomyces oceani</name>
    <dbReference type="NCBI Taxonomy" id="1075402"/>
    <lineage>
        <taxon>Bacteria</taxon>
        <taxon>Bacillati</taxon>
        <taxon>Actinomycetota</taxon>
        <taxon>Actinomycetes</taxon>
        <taxon>Kitasatosporales</taxon>
        <taxon>Streptomycetaceae</taxon>
        <taxon>Streptomyces</taxon>
    </lineage>
</organism>
<gene>
    <name evidence="4" type="ORF">AN216_14115</name>
</gene>
<dbReference type="InterPro" id="IPR036388">
    <property type="entry name" value="WH-like_DNA-bd_sf"/>
</dbReference>
<dbReference type="SMART" id="SM00421">
    <property type="entry name" value="HTH_LUXR"/>
    <property type="match status" value="1"/>
</dbReference>
<dbReference type="AlphaFoldDB" id="A0A1E7KFE3"/>
<dbReference type="STRING" id="1075402.AN216_14115"/>
<dbReference type="InterPro" id="IPR000792">
    <property type="entry name" value="Tscrpt_reg_LuxR_C"/>
</dbReference>
<name>A0A1E7KFE3_9ACTN</name>
<evidence type="ECO:0000313" key="4">
    <source>
        <dbReference type="EMBL" id="OEV02638.1"/>
    </source>
</evidence>
<accession>A0A1E7KFE3</accession>
<evidence type="ECO:0000256" key="1">
    <source>
        <dbReference type="ARBA" id="ARBA00022741"/>
    </source>
</evidence>
<proteinExistence type="predicted"/>
<evidence type="ECO:0000256" key="2">
    <source>
        <dbReference type="ARBA" id="ARBA00022840"/>
    </source>
</evidence>
<keyword evidence="5" id="KW-1185">Reference proteome</keyword>